<proteinExistence type="predicted"/>
<dbReference type="EMBL" id="JAUSTZ010000002">
    <property type="protein sequence ID" value="MDQ0224865.1"/>
    <property type="molecule type" value="Genomic_DNA"/>
</dbReference>
<protein>
    <submittedName>
        <fullName evidence="3">Exopolysaccharide biosynthesis protein</fullName>
    </submittedName>
</protein>
<organism evidence="3 4">
    <name type="scientific">Metabacillus niabensis</name>
    <dbReference type="NCBI Taxonomy" id="324854"/>
    <lineage>
        <taxon>Bacteria</taxon>
        <taxon>Bacillati</taxon>
        <taxon>Bacillota</taxon>
        <taxon>Bacilli</taxon>
        <taxon>Bacillales</taxon>
        <taxon>Bacillaceae</taxon>
        <taxon>Metabacillus</taxon>
    </lineage>
</organism>
<evidence type="ECO:0000256" key="1">
    <source>
        <dbReference type="SAM" id="MobiDB-lite"/>
    </source>
</evidence>
<keyword evidence="4" id="KW-1185">Reference proteome</keyword>
<keyword evidence="2" id="KW-0812">Transmembrane</keyword>
<comment type="caution">
    <text evidence="3">The sequence shown here is derived from an EMBL/GenBank/DDBJ whole genome shotgun (WGS) entry which is preliminary data.</text>
</comment>
<sequence>MSKTSFQAFAAGMIVATTLLGGTYLLTDNKSASADDKKQLTEKNVEKYLAENGRMAVEAEEYEELLAAKNSSEPKTDTAKDTKEDTAQKETTTETPAKEAPAEEKKEEPVTYNLTISEGMTTSTVSDLLEQNGIIEDSFQFDQYLIKNNYHQKVQLGTFQVKKGMDFHQLAEAITR</sequence>
<feature type="region of interest" description="Disordered" evidence="1">
    <location>
        <begin position="63"/>
        <end position="109"/>
    </location>
</feature>
<evidence type="ECO:0000313" key="4">
    <source>
        <dbReference type="Proteomes" id="UP001232245"/>
    </source>
</evidence>
<accession>A0ABT9YYK4</accession>
<dbReference type="Gene3D" id="3.30.1490.480">
    <property type="entry name" value="Endolytic murein transglycosylase"/>
    <property type="match status" value="1"/>
</dbReference>
<evidence type="ECO:0000313" key="3">
    <source>
        <dbReference type="EMBL" id="MDQ0224865.1"/>
    </source>
</evidence>
<feature type="compositionally biased region" description="Basic and acidic residues" evidence="1">
    <location>
        <begin position="72"/>
        <end position="109"/>
    </location>
</feature>
<evidence type="ECO:0000256" key="2">
    <source>
        <dbReference type="SAM" id="Phobius"/>
    </source>
</evidence>
<name>A0ABT9YYK4_9BACI</name>
<feature type="transmembrane region" description="Helical" evidence="2">
    <location>
        <begin position="6"/>
        <end position="27"/>
    </location>
</feature>
<gene>
    <name evidence="3" type="ORF">J2S02_001194</name>
</gene>
<keyword evidence="2" id="KW-1133">Transmembrane helix</keyword>
<dbReference type="RefSeq" id="WP_095299800.1">
    <property type="nucleotide sequence ID" value="NZ_CADEPK010000229.1"/>
</dbReference>
<keyword evidence="2" id="KW-0472">Membrane</keyword>
<reference evidence="3 4" key="1">
    <citation type="submission" date="2023-07" db="EMBL/GenBank/DDBJ databases">
        <title>Genomic Encyclopedia of Type Strains, Phase IV (KMG-IV): sequencing the most valuable type-strain genomes for metagenomic binning, comparative biology and taxonomic classification.</title>
        <authorList>
            <person name="Goeker M."/>
        </authorList>
    </citation>
    <scope>NUCLEOTIDE SEQUENCE [LARGE SCALE GENOMIC DNA]</scope>
    <source>
        <strain evidence="3 4">DSM 17723</strain>
    </source>
</reference>
<dbReference type="Proteomes" id="UP001232245">
    <property type="component" value="Unassembled WGS sequence"/>
</dbReference>